<dbReference type="Gene3D" id="3.50.4.10">
    <property type="entry name" value="Hepatocyte Growth Factor"/>
    <property type="match status" value="1"/>
</dbReference>
<feature type="binding site" evidence="19">
    <location>
        <position position="461"/>
    </location>
    <ligand>
        <name>ATP</name>
        <dbReference type="ChEBI" id="CHEBI:30616"/>
    </ligand>
</feature>
<dbReference type="FunFam" id="3.30.200.20:FF:000059">
    <property type="entry name" value="S-receptor-like serine/threonine-protein kinase"/>
    <property type="match status" value="1"/>
</dbReference>
<evidence type="ECO:0000256" key="1">
    <source>
        <dbReference type="ARBA" id="ARBA00004479"/>
    </source>
</evidence>
<keyword evidence="14" id="KW-0675">Receptor</keyword>
<dbReference type="Pfam" id="PF00954">
    <property type="entry name" value="S_locus_glycop"/>
    <property type="match status" value="1"/>
</dbReference>
<dbReference type="PANTHER" id="PTHR47974:SF4">
    <property type="entry name" value="RECEPTOR-LIKE SERINE_THREONINE-PROTEIN KINASE"/>
    <property type="match status" value="1"/>
</dbReference>
<dbReference type="InterPro" id="IPR001480">
    <property type="entry name" value="Bulb-type_lectin_dom"/>
</dbReference>
<dbReference type="InterPro" id="IPR036426">
    <property type="entry name" value="Bulb-type_lectin_dom_sf"/>
</dbReference>
<keyword evidence="8 19" id="KW-0547">Nucleotide-binding</keyword>
<feature type="domain" description="Apple" evidence="24">
    <location>
        <begin position="253"/>
        <end position="331"/>
    </location>
</feature>
<feature type="transmembrane region" description="Helical" evidence="20">
    <location>
        <begin position="373"/>
        <end position="399"/>
    </location>
</feature>
<evidence type="ECO:0000256" key="6">
    <source>
        <dbReference type="ARBA" id="ARBA00022692"/>
    </source>
</evidence>
<feature type="domain" description="Bulb-type lectin" evidence="23">
    <location>
        <begin position="1"/>
        <end position="70"/>
    </location>
</feature>
<evidence type="ECO:0000256" key="14">
    <source>
        <dbReference type="ARBA" id="ARBA00023170"/>
    </source>
</evidence>
<dbReference type="InterPro" id="IPR003609">
    <property type="entry name" value="Pan_app"/>
</dbReference>
<dbReference type="GO" id="GO:0016020">
    <property type="term" value="C:membrane"/>
    <property type="evidence" value="ECO:0007669"/>
    <property type="project" value="UniProtKB-SubCell"/>
</dbReference>
<keyword evidence="7" id="KW-0732">Signal</keyword>
<keyword evidence="11 20" id="KW-1133">Transmembrane helix</keyword>
<dbReference type="InterPro" id="IPR000742">
    <property type="entry name" value="EGF"/>
</dbReference>
<comment type="subcellular location">
    <subcellularLocation>
        <location evidence="1">Membrane</location>
        <topology evidence="1">Single-pass type I membrane protein</topology>
    </subcellularLocation>
</comment>
<evidence type="ECO:0000256" key="2">
    <source>
        <dbReference type="ARBA" id="ARBA00012513"/>
    </source>
</evidence>
<evidence type="ECO:0000256" key="11">
    <source>
        <dbReference type="ARBA" id="ARBA00022989"/>
    </source>
</evidence>
<comment type="caution">
    <text evidence="25">The sequence shown here is derived from an EMBL/GenBank/DDBJ whole genome shotgun (WGS) entry which is preliminary data.</text>
</comment>
<dbReference type="Gene3D" id="2.90.10.10">
    <property type="entry name" value="Bulb-type lectin domain"/>
    <property type="match status" value="1"/>
</dbReference>
<dbReference type="PROSITE" id="PS50026">
    <property type="entry name" value="EGF_3"/>
    <property type="match status" value="1"/>
</dbReference>
<dbReference type="Pfam" id="PF01453">
    <property type="entry name" value="B_lectin"/>
    <property type="match status" value="1"/>
</dbReference>
<evidence type="ECO:0000259" key="22">
    <source>
        <dbReference type="PROSITE" id="PS50026"/>
    </source>
</evidence>
<gene>
    <name evidence="25" type="ORF">Syun_000450</name>
</gene>
<dbReference type="PROSITE" id="PS00107">
    <property type="entry name" value="PROTEIN_KINASE_ATP"/>
    <property type="match status" value="1"/>
</dbReference>
<comment type="catalytic activity">
    <reaction evidence="16">
        <text>L-threonyl-[protein] + ATP = O-phospho-L-threonyl-[protein] + ADP + H(+)</text>
        <dbReference type="Rhea" id="RHEA:46608"/>
        <dbReference type="Rhea" id="RHEA-COMP:11060"/>
        <dbReference type="Rhea" id="RHEA-COMP:11605"/>
        <dbReference type="ChEBI" id="CHEBI:15378"/>
        <dbReference type="ChEBI" id="CHEBI:30013"/>
        <dbReference type="ChEBI" id="CHEBI:30616"/>
        <dbReference type="ChEBI" id="CHEBI:61977"/>
        <dbReference type="ChEBI" id="CHEBI:456216"/>
        <dbReference type="EC" id="2.7.11.1"/>
    </reaction>
</comment>
<dbReference type="CDD" id="cd01098">
    <property type="entry name" value="PAN_AP_plant"/>
    <property type="match status" value="1"/>
</dbReference>
<name>A0AAP0Q5K6_9MAGN</name>
<evidence type="ECO:0000256" key="13">
    <source>
        <dbReference type="ARBA" id="ARBA00023157"/>
    </source>
</evidence>
<dbReference type="SUPFAM" id="SSF51110">
    <property type="entry name" value="alpha-D-mannose-specific plant lectins"/>
    <property type="match status" value="1"/>
</dbReference>
<keyword evidence="10 19" id="KW-0067">ATP-binding</keyword>
<evidence type="ECO:0000259" key="21">
    <source>
        <dbReference type="PROSITE" id="PS50011"/>
    </source>
</evidence>
<evidence type="ECO:0000256" key="8">
    <source>
        <dbReference type="ARBA" id="ARBA00022741"/>
    </source>
</evidence>
<comment type="caution">
    <text evidence="18">Lacks conserved residue(s) required for the propagation of feature annotation.</text>
</comment>
<evidence type="ECO:0000259" key="24">
    <source>
        <dbReference type="PROSITE" id="PS50948"/>
    </source>
</evidence>
<dbReference type="InterPro" id="IPR011009">
    <property type="entry name" value="Kinase-like_dom_sf"/>
</dbReference>
<evidence type="ECO:0000256" key="3">
    <source>
        <dbReference type="ARBA" id="ARBA00022527"/>
    </source>
</evidence>
<dbReference type="PANTHER" id="PTHR47974">
    <property type="entry name" value="OS07G0415500 PROTEIN"/>
    <property type="match status" value="1"/>
</dbReference>
<comment type="catalytic activity">
    <reaction evidence="17">
        <text>L-seryl-[protein] + ATP = O-phospho-L-seryl-[protein] + ADP + H(+)</text>
        <dbReference type="Rhea" id="RHEA:17989"/>
        <dbReference type="Rhea" id="RHEA-COMP:9863"/>
        <dbReference type="Rhea" id="RHEA-COMP:11604"/>
        <dbReference type="ChEBI" id="CHEBI:15378"/>
        <dbReference type="ChEBI" id="CHEBI:29999"/>
        <dbReference type="ChEBI" id="CHEBI:30616"/>
        <dbReference type="ChEBI" id="CHEBI:83421"/>
        <dbReference type="ChEBI" id="CHEBI:456216"/>
        <dbReference type="EC" id="2.7.11.1"/>
    </reaction>
</comment>
<dbReference type="PROSITE" id="PS50927">
    <property type="entry name" value="BULB_LECTIN"/>
    <property type="match status" value="1"/>
</dbReference>
<evidence type="ECO:0000256" key="18">
    <source>
        <dbReference type="PROSITE-ProRule" id="PRU00076"/>
    </source>
</evidence>
<evidence type="ECO:0000313" key="25">
    <source>
        <dbReference type="EMBL" id="KAK9168310.1"/>
    </source>
</evidence>
<dbReference type="PROSITE" id="PS50948">
    <property type="entry name" value="PAN"/>
    <property type="match status" value="1"/>
</dbReference>
<keyword evidence="4 18" id="KW-0245">EGF-like domain</keyword>
<dbReference type="PROSITE" id="PS50011">
    <property type="entry name" value="PROTEIN_KINASE_DOM"/>
    <property type="match status" value="1"/>
</dbReference>
<dbReference type="EMBL" id="JBBNAF010000001">
    <property type="protein sequence ID" value="KAK9168310.1"/>
    <property type="molecule type" value="Genomic_DNA"/>
</dbReference>
<evidence type="ECO:0000256" key="4">
    <source>
        <dbReference type="ARBA" id="ARBA00022536"/>
    </source>
</evidence>
<dbReference type="EC" id="2.7.11.1" evidence="2"/>
<dbReference type="InterPro" id="IPR017441">
    <property type="entry name" value="Protein_kinase_ATP_BS"/>
</dbReference>
<dbReference type="GO" id="GO:0048544">
    <property type="term" value="P:recognition of pollen"/>
    <property type="evidence" value="ECO:0007669"/>
    <property type="project" value="InterPro"/>
</dbReference>
<dbReference type="FunFam" id="2.90.10.10:FF:000015">
    <property type="entry name" value="Serine/threonine-protein kinase"/>
    <property type="match status" value="1"/>
</dbReference>
<dbReference type="SUPFAM" id="SSF57414">
    <property type="entry name" value="Hairpin loop containing domain-like"/>
    <property type="match status" value="1"/>
</dbReference>
<dbReference type="GO" id="GO:0004713">
    <property type="term" value="F:protein tyrosine kinase activity"/>
    <property type="evidence" value="ECO:0007669"/>
    <property type="project" value="InterPro"/>
</dbReference>
<evidence type="ECO:0000256" key="12">
    <source>
        <dbReference type="ARBA" id="ARBA00023136"/>
    </source>
</evidence>
<keyword evidence="13" id="KW-1015">Disulfide bond</keyword>
<dbReference type="GO" id="GO:0005524">
    <property type="term" value="F:ATP binding"/>
    <property type="evidence" value="ECO:0007669"/>
    <property type="project" value="UniProtKB-UniRule"/>
</dbReference>
<reference evidence="25 26" key="1">
    <citation type="submission" date="2024-01" db="EMBL/GenBank/DDBJ databases">
        <title>Genome assemblies of Stephania.</title>
        <authorList>
            <person name="Yang L."/>
        </authorList>
    </citation>
    <scope>NUCLEOTIDE SEQUENCE [LARGE SCALE GENOMIC DNA]</scope>
    <source>
        <strain evidence="25">YNDBR</strain>
        <tissue evidence="25">Leaf</tissue>
    </source>
</reference>
<feature type="domain" description="Protein kinase" evidence="21">
    <location>
        <begin position="432"/>
        <end position="567"/>
    </location>
</feature>
<protein>
    <recommendedName>
        <fullName evidence="2">non-specific serine/threonine protein kinase</fullName>
        <ecNumber evidence="2">2.7.11.1</ecNumber>
    </recommendedName>
</protein>
<accession>A0AAP0Q5K6</accession>
<evidence type="ECO:0000256" key="16">
    <source>
        <dbReference type="ARBA" id="ARBA00047899"/>
    </source>
</evidence>
<proteinExistence type="predicted"/>
<evidence type="ECO:0000256" key="10">
    <source>
        <dbReference type="ARBA" id="ARBA00022840"/>
    </source>
</evidence>
<dbReference type="Pfam" id="PF08276">
    <property type="entry name" value="PAN_2"/>
    <property type="match status" value="1"/>
</dbReference>
<dbReference type="Proteomes" id="UP001420932">
    <property type="component" value="Unassembled WGS sequence"/>
</dbReference>
<dbReference type="Gene3D" id="3.30.200.20">
    <property type="entry name" value="Phosphorylase Kinase, domain 1"/>
    <property type="match status" value="1"/>
</dbReference>
<evidence type="ECO:0000259" key="23">
    <source>
        <dbReference type="PROSITE" id="PS50927"/>
    </source>
</evidence>
<evidence type="ECO:0000256" key="19">
    <source>
        <dbReference type="PROSITE-ProRule" id="PRU10141"/>
    </source>
</evidence>
<keyword evidence="9" id="KW-0418">Kinase</keyword>
<dbReference type="InterPro" id="IPR020635">
    <property type="entry name" value="Tyr_kinase_cat_dom"/>
</dbReference>
<dbReference type="SMART" id="SM00219">
    <property type="entry name" value="TyrKc"/>
    <property type="match status" value="1"/>
</dbReference>
<dbReference type="Gene3D" id="1.10.510.10">
    <property type="entry name" value="Transferase(Phosphotransferase) domain 1"/>
    <property type="match status" value="1"/>
</dbReference>
<dbReference type="InterPro" id="IPR000719">
    <property type="entry name" value="Prot_kinase_dom"/>
</dbReference>
<dbReference type="CDD" id="cd00053">
    <property type="entry name" value="EGF"/>
    <property type="match status" value="1"/>
</dbReference>
<evidence type="ECO:0000256" key="7">
    <source>
        <dbReference type="ARBA" id="ARBA00022729"/>
    </source>
</evidence>
<evidence type="ECO:0000256" key="17">
    <source>
        <dbReference type="ARBA" id="ARBA00048679"/>
    </source>
</evidence>
<evidence type="ECO:0000256" key="20">
    <source>
        <dbReference type="SAM" id="Phobius"/>
    </source>
</evidence>
<evidence type="ECO:0000256" key="9">
    <source>
        <dbReference type="ARBA" id="ARBA00022777"/>
    </source>
</evidence>
<dbReference type="Pfam" id="PF00069">
    <property type="entry name" value="Pkinase"/>
    <property type="match status" value="1"/>
</dbReference>
<evidence type="ECO:0000256" key="15">
    <source>
        <dbReference type="ARBA" id="ARBA00023180"/>
    </source>
</evidence>
<keyword evidence="5" id="KW-0808">Transferase</keyword>
<dbReference type="GO" id="GO:0004674">
    <property type="term" value="F:protein serine/threonine kinase activity"/>
    <property type="evidence" value="ECO:0007669"/>
    <property type="project" value="UniProtKB-KW"/>
</dbReference>
<dbReference type="SUPFAM" id="SSF56112">
    <property type="entry name" value="Protein kinase-like (PK-like)"/>
    <property type="match status" value="1"/>
</dbReference>
<sequence>MANRDRPVNGQASRISFRRDGIMLLTDFDGSTVWSTNASSATDADTAQLLDSGNLVLKNSKGEIQWQSFDSPTDTLLPTQTINKHKKLISSKGSGSYYTGYYSFYFDNDNVMRLIYDGPETSSIYWPNPDYTVFQNGRTNYNSSRIAVLNEKGRFSSSDGLNINASDRGFGVKRRLTMDYDGNLRLYSMNTSSGSWTVSWEAMSHPCKVHGLCGRNGICIYTPKHKCSCPPGYERVDPTDWTRGCRPKFSLACDQTKQVKFVELPHVDFYGNDIDFKNNISLEDCKYLCSNDCSCRAFTYRHGEATCFPKGNLFNGYQDTSIPATVYMKLSKDVEIIEPIVLQGSEAMCNSTQTEIFTGYSNMYTSNRSRTKWLYLYCFTGIVGLVEILFVALGLWFLFRGHDVNISAEEGYRAISNQFRKFAYSELKKATEDFTEELGRGGSGIVYKGVLGDGRLVAVKKLGDMVHGEGEFWAEVSTIGRINHMNQVRMWGFCSERNHRLLVYEYLEHGSLDKHLFSTFSSSNGVIQVLGWKERFKIALGAAKGLAYLHHECLEWVIHCDVKPENI</sequence>
<dbReference type="SMART" id="SM00473">
    <property type="entry name" value="PAN_AP"/>
    <property type="match status" value="1"/>
</dbReference>
<keyword evidence="15" id="KW-0325">Glycoprotein</keyword>
<evidence type="ECO:0000313" key="26">
    <source>
        <dbReference type="Proteomes" id="UP001420932"/>
    </source>
</evidence>
<organism evidence="25 26">
    <name type="scientific">Stephania yunnanensis</name>
    <dbReference type="NCBI Taxonomy" id="152371"/>
    <lineage>
        <taxon>Eukaryota</taxon>
        <taxon>Viridiplantae</taxon>
        <taxon>Streptophyta</taxon>
        <taxon>Embryophyta</taxon>
        <taxon>Tracheophyta</taxon>
        <taxon>Spermatophyta</taxon>
        <taxon>Magnoliopsida</taxon>
        <taxon>Ranunculales</taxon>
        <taxon>Menispermaceae</taxon>
        <taxon>Menispermoideae</taxon>
        <taxon>Cissampelideae</taxon>
        <taxon>Stephania</taxon>
    </lineage>
</organism>
<feature type="domain" description="EGF-like" evidence="22">
    <location>
        <begin position="203"/>
        <end position="239"/>
    </location>
</feature>
<dbReference type="AlphaFoldDB" id="A0AAP0Q5K6"/>
<keyword evidence="3" id="KW-0723">Serine/threonine-protein kinase</keyword>
<keyword evidence="6 20" id="KW-0812">Transmembrane</keyword>
<keyword evidence="26" id="KW-1185">Reference proteome</keyword>
<dbReference type="InterPro" id="IPR000858">
    <property type="entry name" value="S_locus_glycoprot_dom"/>
</dbReference>
<keyword evidence="12 20" id="KW-0472">Membrane</keyword>
<evidence type="ECO:0000256" key="5">
    <source>
        <dbReference type="ARBA" id="ARBA00022679"/>
    </source>
</evidence>